<dbReference type="Pfam" id="PF00300">
    <property type="entry name" value="His_Phos_1"/>
    <property type="match status" value="1"/>
</dbReference>
<evidence type="ECO:0000313" key="4">
    <source>
        <dbReference type="Proteomes" id="UP001412239"/>
    </source>
</evidence>
<feature type="active site" description="Tele-phosphohistidine intermediate" evidence="1">
    <location>
        <position position="11"/>
    </location>
</feature>
<dbReference type="Proteomes" id="UP001412239">
    <property type="component" value="Unassembled WGS sequence"/>
</dbReference>
<dbReference type="GO" id="GO:0050278">
    <property type="term" value="F:sedoheptulose-bisphosphatase activity"/>
    <property type="evidence" value="ECO:0007669"/>
    <property type="project" value="TreeGrafter"/>
</dbReference>
<accession>A0A292PI85</accession>
<dbReference type="InterPro" id="IPR013078">
    <property type="entry name" value="His_Pase_superF_clade-1"/>
</dbReference>
<feature type="binding site" evidence="2">
    <location>
        <position position="67"/>
    </location>
    <ligand>
        <name>substrate</name>
    </ligand>
</feature>
<dbReference type="SUPFAM" id="SSF53254">
    <property type="entry name" value="Phosphoglycerate mutase-like"/>
    <property type="match status" value="1"/>
</dbReference>
<dbReference type="PANTHER" id="PTHR48100:SF15">
    <property type="entry name" value="SEDOHEPTULOSE 1,7-BISPHOSPHATASE"/>
    <property type="match status" value="1"/>
</dbReference>
<dbReference type="GO" id="GO:0046390">
    <property type="term" value="P:ribose phosphate biosynthetic process"/>
    <property type="evidence" value="ECO:0007669"/>
    <property type="project" value="TreeGrafter"/>
</dbReference>
<evidence type="ECO:0000313" key="3">
    <source>
        <dbReference type="EMBL" id="CUS07092.1"/>
    </source>
</evidence>
<keyword evidence="4" id="KW-1185">Reference proteome</keyword>
<dbReference type="AlphaFoldDB" id="A0A292PI85"/>
<organism evidence="3 4">
    <name type="scientific">Tuber aestivum</name>
    <name type="common">summer truffle</name>
    <dbReference type="NCBI Taxonomy" id="59557"/>
    <lineage>
        <taxon>Eukaryota</taxon>
        <taxon>Fungi</taxon>
        <taxon>Dikarya</taxon>
        <taxon>Ascomycota</taxon>
        <taxon>Pezizomycotina</taxon>
        <taxon>Pezizomycetes</taxon>
        <taxon>Pezizales</taxon>
        <taxon>Tuberaceae</taxon>
        <taxon>Tuber</taxon>
    </lineage>
</organism>
<reference evidence="3" key="1">
    <citation type="submission" date="2015-10" db="EMBL/GenBank/DDBJ databases">
        <authorList>
            <person name="Regsiter A."/>
            <person name="william w."/>
        </authorList>
    </citation>
    <scope>NUCLEOTIDE SEQUENCE</scope>
    <source>
        <strain evidence="3">Montdore</strain>
    </source>
</reference>
<gene>
    <name evidence="3" type="ORF">GSTUAT00008807001</name>
</gene>
<dbReference type="PANTHER" id="PTHR48100">
    <property type="entry name" value="BROAD-SPECIFICITY PHOSPHATASE YOR283W-RELATED"/>
    <property type="match status" value="1"/>
</dbReference>
<feature type="binding site" evidence="2">
    <location>
        <begin position="23"/>
        <end position="24"/>
    </location>
    <ligand>
        <name>substrate</name>
    </ligand>
</feature>
<dbReference type="EMBL" id="LN891252">
    <property type="protein sequence ID" value="CUS07092.1"/>
    <property type="molecule type" value="Genomic_DNA"/>
</dbReference>
<proteinExistence type="predicted"/>
<dbReference type="InterPro" id="IPR029033">
    <property type="entry name" value="His_PPase_superfam"/>
</dbReference>
<evidence type="ECO:0000256" key="2">
    <source>
        <dbReference type="PIRSR" id="PIRSR613078-2"/>
    </source>
</evidence>
<dbReference type="InterPro" id="IPR050275">
    <property type="entry name" value="PGM_Phosphatase"/>
</dbReference>
<name>A0A292PI85_9PEZI</name>
<evidence type="ECO:0000256" key="1">
    <source>
        <dbReference type="PIRSR" id="PIRSR613078-1"/>
    </source>
</evidence>
<evidence type="ECO:0008006" key="5">
    <source>
        <dbReference type="Google" id="ProtNLM"/>
    </source>
</evidence>
<feature type="active site" description="Proton donor/acceptor" evidence="1">
    <location>
        <position position="92"/>
    </location>
</feature>
<feature type="binding site" evidence="2">
    <location>
        <begin position="92"/>
        <end position="95"/>
    </location>
    <ligand>
        <name>substrate</name>
    </ligand>
</feature>
<dbReference type="SMART" id="SM00855">
    <property type="entry name" value="PGAM"/>
    <property type="match status" value="1"/>
</dbReference>
<protein>
    <recommendedName>
        <fullName evidence="5">Phosphoglycerate mutase</fullName>
    </recommendedName>
</protein>
<dbReference type="Gene3D" id="3.40.50.1240">
    <property type="entry name" value="Phosphoglycerate mutase-like"/>
    <property type="match status" value="1"/>
</dbReference>
<dbReference type="CDD" id="cd07067">
    <property type="entry name" value="HP_PGM_like"/>
    <property type="match status" value="1"/>
</dbReference>
<sequence length="232" mass="25548">MPTPRLFLARHGETAWTLTGQHTGVSEIPLTPLGETQVTLSSTALIGPSKHIDPANLAKIYISPRIRARRTAELLMPDTRGTEVAIDERVREWGYGRYEGLRPKEILGDRRRRGLDVDGFSIWKDGCEDSVDGIGIGKGESPREIEGRIDEVIKEIRGIQGEGMEAGRGNVDILIVSHGHYLRAFTKRWLGFSLEFPLTMVLEPGGIATLTYAHNNVNEPALLLGGTFRPGA</sequence>